<feature type="repeat" description="TPR" evidence="1">
    <location>
        <begin position="354"/>
        <end position="387"/>
    </location>
</feature>
<gene>
    <name evidence="2" type="ORF">IEN85_08060</name>
</gene>
<dbReference type="PROSITE" id="PS50005">
    <property type="entry name" value="TPR"/>
    <property type="match status" value="3"/>
</dbReference>
<dbReference type="Pfam" id="PF13432">
    <property type="entry name" value="TPR_16"/>
    <property type="match status" value="2"/>
</dbReference>
<keyword evidence="1" id="KW-0802">TPR repeat</keyword>
<name>A0A927IGR7_9BACT</name>
<dbReference type="AlphaFoldDB" id="A0A927IGR7"/>
<dbReference type="EMBL" id="JACYFG010000007">
    <property type="protein sequence ID" value="MBD5779446.1"/>
    <property type="molecule type" value="Genomic_DNA"/>
</dbReference>
<dbReference type="Gene3D" id="1.25.40.10">
    <property type="entry name" value="Tetratricopeptide repeat domain"/>
    <property type="match status" value="3"/>
</dbReference>
<dbReference type="PROSITE" id="PS50293">
    <property type="entry name" value="TPR_REGION"/>
    <property type="match status" value="1"/>
</dbReference>
<dbReference type="InterPro" id="IPR019734">
    <property type="entry name" value="TPR_rpt"/>
</dbReference>
<keyword evidence="3" id="KW-1185">Reference proteome</keyword>
<evidence type="ECO:0000313" key="2">
    <source>
        <dbReference type="EMBL" id="MBD5779446.1"/>
    </source>
</evidence>
<reference evidence="2" key="1">
    <citation type="submission" date="2020-09" db="EMBL/GenBank/DDBJ databases">
        <title>Pelagicoccus enzymogenes sp. nov. with an EPS production, isolated from marine sediment.</title>
        <authorList>
            <person name="Feng X."/>
        </authorList>
    </citation>
    <scope>NUCLEOTIDE SEQUENCE</scope>
    <source>
        <strain evidence="2">NFK12</strain>
    </source>
</reference>
<feature type="repeat" description="TPR" evidence="1">
    <location>
        <begin position="136"/>
        <end position="169"/>
    </location>
</feature>
<organism evidence="2 3">
    <name type="scientific">Pelagicoccus enzymogenes</name>
    <dbReference type="NCBI Taxonomy" id="2773457"/>
    <lineage>
        <taxon>Bacteria</taxon>
        <taxon>Pseudomonadati</taxon>
        <taxon>Verrucomicrobiota</taxon>
        <taxon>Opitutia</taxon>
        <taxon>Puniceicoccales</taxon>
        <taxon>Pelagicoccaceae</taxon>
        <taxon>Pelagicoccus</taxon>
    </lineage>
</organism>
<protein>
    <submittedName>
        <fullName evidence="2">Tetratricopeptide repeat protein</fullName>
    </submittedName>
</protein>
<feature type="repeat" description="TPR" evidence="1">
    <location>
        <begin position="498"/>
        <end position="531"/>
    </location>
</feature>
<dbReference type="SMART" id="SM00028">
    <property type="entry name" value="TPR"/>
    <property type="match status" value="8"/>
</dbReference>
<sequence length="583" mass="64496">MLIAIGCALLASAIVFRFSYLDAPPGTSAKQGVPGVPEISSMRHLPSSFDRRLSELYETARRDQESPPAKREIAYLYHANGYLSEACQIYNLVMGDPTSTMDQQFAYRAAVAHLDFGSQDQALTILNQLSSASDYAPVFLKLGDAFLKREEIELAKDAYLECLRLNPALGHAALGLARCHMREKRWSSALEALDRSQLSFSTIHSLRAEIYRELDEIEKMEDAQHRVYLEKEFSEPSDPWMATLYLEYCYDSYQLLVASEIARESGQAGLAAQYIDRAKTVAPENPKVLIESGSLLYAAGDLGDALKAFRTATDQAEAPPAAFVGLSKVLAASDDFKSSLGALQRGLETHPRSPEIHNALGELYLTEKEHGKALKAFEQAFAINPNDLASVRNLGTLRLAKGDQQGLDLLRDYLLRQPDDTDVALFVAHHLIESRGEPAAAIALLEKSYHAHRDPPQRLGNFYASALQNLANDQVRNRQVEAAIGSLERSLKIWPQNAQAMANLGMIHAQLGNKSKALPLLQGYINLRPDDATGWLNLGKAYLISDRIDEAVATWETGLALPRSTSNSSTFSELEMLVRRFKQ</sequence>
<dbReference type="InterPro" id="IPR011990">
    <property type="entry name" value="TPR-like_helical_dom_sf"/>
</dbReference>
<evidence type="ECO:0000313" key="3">
    <source>
        <dbReference type="Proteomes" id="UP000622317"/>
    </source>
</evidence>
<dbReference type="PANTHER" id="PTHR12558:SF13">
    <property type="entry name" value="CELL DIVISION CYCLE PROTEIN 27 HOMOLOG"/>
    <property type="match status" value="1"/>
</dbReference>
<dbReference type="RefSeq" id="WP_191616570.1">
    <property type="nucleotide sequence ID" value="NZ_JACYFG010000007.1"/>
</dbReference>
<dbReference type="Proteomes" id="UP000622317">
    <property type="component" value="Unassembled WGS sequence"/>
</dbReference>
<proteinExistence type="predicted"/>
<dbReference type="Pfam" id="PF14559">
    <property type="entry name" value="TPR_19"/>
    <property type="match status" value="1"/>
</dbReference>
<dbReference type="PANTHER" id="PTHR12558">
    <property type="entry name" value="CELL DIVISION CYCLE 16,23,27"/>
    <property type="match status" value="1"/>
</dbReference>
<dbReference type="SUPFAM" id="SSF48452">
    <property type="entry name" value="TPR-like"/>
    <property type="match status" value="2"/>
</dbReference>
<comment type="caution">
    <text evidence="2">The sequence shown here is derived from an EMBL/GenBank/DDBJ whole genome shotgun (WGS) entry which is preliminary data.</text>
</comment>
<accession>A0A927IGR7</accession>
<evidence type="ECO:0000256" key="1">
    <source>
        <dbReference type="PROSITE-ProRule" id="PRU00339"/>
    </source>
</evidence>